<dbReference type="AlphaFoldDB" id="A0ABD6P139"/>
<dbReference type="PANTHER" id="PTHR43798:SF33">
    <property type="entry name" value="HYDROLASE, PUTATIVE (AFU_ORTHOLOGUE AFUA_2G14860)-RELATED"/>
    <property type="match status" value="1"/>
</dbReference>
<dbReference type="InterPro" id="IPR029058">
    <property type="entry name" value="AB_hydrolase_fold"/>
</dbReference>
<comment type="caution">
    <text evidence="2">The sequence shown here is derived from an EMBL/GenBank/DDBJ whole genome shotgun (WGS) entry which is preliminary data.</text>
</comment>
<sequence length="289" mass="30741">MTTVISPDGTVIGYESVGAGPPLLLVHGSTGTRARWRAVTSVLAQRYTVHAMDRRGRGLSTLEAGPYSLGREAEDVAAVAAAVGGNVYVVGHSYGALAVLEAAPITTAFRRIMLYEPPIPSPGLDVSSPQGLARITTMSDSREILEAFYRETLHLPESAIKDLADREFPYVAASIAHTAARELAEAGAYSLTERHATITAPVRMLLGTESPAHFRAAAAAVAAKIPGTTIVALHGQGHQGIDYDPQQFARAVLEFDRDAPAQRITTTRVGMCGKWGRIPSLHRRHSGGN</sequence>
<keyword evidence="2" id="KW-0378">Hydrolase</keyword>
<dbReference type="Gene3D" id="3.40.50.1820">
    <property type="entry name" value="alpha/beta hydrolase"/>
    <property type="match status" value="1"/>
</dbReference>
<organism evidence="2 3">
    <name type="scientific">Mycobacterium alsense</name>
    <dbReference type="NCBI Taxonomy" id="324058"/>
    <lineage>
        <taxon>Bacteria</taxon>
        <taxon>Bacillati</taxon>
        <taxon>Actinomycetota</taxon>
        <taxon>Actinomycetes</taxon>
        <taxon>Mycobacteriales</taxon>
        <taxon>Mycobacteriaceae</taxon>
        <taxon>Mycobacterium</taxon>
    </lineage>
</organism>
<feature type="domain" description="AB hydrolase-1" evidence="1">
    <location>
        <begin position="23"/>
        <end position="251"/>
    </location>
</feature>
<dbReference type="SUPFAM" id="SSF53474">
    <property type="entry name" value="alpha/beta-Hydrolases"/>
    <property type="match status" value="1"/>
</dbReference>
<dbReference type="Proteomes" id="UP000092086">
    <property type="component" value="Unassembled WGS sequence"/>
</dbReference>
<evidence type="ECO:0000259" key="1">
    <source>
        <dbReference type="Pfam" id="PF12697"/>
    </source>
</evidence>
<evidence type="ECO:0000313" key="2">
    <source>
        <dbReference type="EMBL" id="OBG39019.1"/>
    </source>
</evidence>
<proteinExistence type="predicted"/>
<dbReference type="GO" id="GO:0016787">
    <property type="term" value="F:hydrolase activity"/>
    <property type="evidence" value="ECO:0007669"/>
    <property type="project" value="UniProtKB-KW"/>
</dbReference>
<dbReference type="InterPro" id="IPR000073">
    <property type="entry name" value="AB_hydrolase_1"/>
</dbReference>
<dbReference type="EMBL" id="LZIT01000136">
    <property type="protein sequence ID" value="OBG39019.1"/>
    <property type="molecule type" value="Genomic_DNA"/>
</dbReference>
<evidence type="ECO:0000313" key="3">
    <source>
        <dbReference type="Proteomes" id="UP000092086"/>
    </source>
</evidence>
<reference evidence="2 3" key="1">
    <citation type="submission" date="2016-06" db="EMBL/GenBank/DDBJ databases">
        <authorList>
            <person name="Sutton G."/>
            <person name="Brinkac L."/>
            <person name="Sanka R."/>
            <person name="Adams M."/>
            <person name="Lau E."/>
            <person name="Sam S."/>
            <person name="Sreng N."/>
            <person name="Him V."/>
            <person name="Kerleguer A."/>
            <person name="Cheng S."/>
        </authorList>
    </citation>
    <scope>NUCLEOTIDE SEQUENCE [LARGE SCALE GENOMIC DNA]</scope>
    <source>
        <strain evidence="2 3">E2978</strain>
    </source>
</reference>
<name>A0ABD6P139_9MYCO</name>
<protein>
    <submittedName>
        <fullName evidence="2">Alpha/beta hydrolase</fullName>
    </submittedName>
</protein>
<dbReference type="PANTHER" id="PTHR43798">
    <property type="entry name" value="MONOACYLGLYCEROL LIPASE"/>
    <property type="match status" value="1"/>
</dbReference>
<dbReference type="InterPro" id="IPR050266">
    <property type="entry name" value="AB_hydrolase_sf"/>
</dbReference>
<dbReference type="Pfam" id="PF12697">
    <property type="entry name" value="Abhydrolase_6"/>
    <property type="match status" value="1"/>
</dbReference>
<accession>A0ABD6P139</accession>
<gene>
    <name evidence="2" type="ORF">A5672_15745</name>
</gene>
<dbReference type="RefSeq" id="WP_068209216.1">
    <property type="nucleotide sequence ID" value="NZ_LZIT01000136.1"/>
</dbReference>